<dbReference type="RefSeq" id="WP_255253599.1">
    <property type="nucleotide sequence ID" value="NZ_FXYH01000002.1"/>
</dbReference>
<dbReference type="AlphaFoldDB" id="A0A238JZC6"/>
<sequence length="41" mass="4718">MSYRSRSRFCRYNTQAAHGFLMAAALRDERLGSYVPGHANR</sequence>
<reference evidence="1 2" key="1">
    <citation type="submission" date="2017-05" db="EMBL/GenBank/DDBJ databases">
        <authorList>
            <person name="Song R."/>
            <person name="Chenine A.L."/>
            <person name="Ruprecht R.M."/>
        </authorList>
    </citation>
    <scope>NUCLEOTIDE SEQUENCE [LARGE SCALE GENOMIC DNA]</scope>
    <source>
        <strain evidence="1 2">CECT 8663</strain>
    </source>
</reference>
<dbReference type="EMBL" id="FXYH01000002">
    <property type="protein sequence ID" value="SMX35484.1"/>
    <property type="molecule type" value="Genomic_DNA"/>
</dbReference>
<protein>
    <submittedName>
        <fullName evidence="1">Uncharacterized protein</fullName>
    </submittedName>
</protein>
<name>A0A238JZC6_9RHOB</name>
<organism evidence="1 2">
    <name type="scientific">Pelagimonas varians</name>
    <dbReference type="NCBI Taxonomy" id="696760"/>
    <lineage>
        <taxon>Bacteria</taxon>
        <taxon>Pseudomonadati</taxon>
        <taxon>Pseudomonadota</taxon>
        <taxon>Alphaproteobacteria</taxon>
        <taxon>Rhodobacterales</taxon>
        <taxon>Roseobacteraceae</taxon>
        <taxon>Pelagimonas</taxon>
    </lineage>
</organism>
<evidence type="ECO:0000313" key="2">
    <source>
        <dbReference type="Proteomes" id="UP000220836"/>
    </source>
</evidence>
<proteinExistence type="predicted"/>
<gene>
    <name evidence="1" type="ORF">PEV8663_00480</name>
</gene>
<evidence type="ECO:0000313" key="1">
    <source>
        <dbReference type="EMBL" id="SMX35484.1"/>
    </source>
</evidence>
<keyword evidence="2" id="KW-1185">Reference proteome</keyword>
<dbReference type="Proteomes" id="UP000220836">
    <property type="component" value="Unassembled WGS sequence"/>
</dbReference>
<accession>A0A238JZC6</accession>